<evidence type="ECO:0008006" key="4">
    <source>
        <dbReference type="Google" id="ProtNLM"/>
    </source>
</evidence>
<protein>
    <recommendedName>
        <fullName evidence="4">Smr domain protein</fullName>
    </recommendedName>
</protein>
<feature type="region of interest" description="Disordered" evidence="1">
    <location>
        <begin position="1"/>
        <end position="134"/>
    </location>
</feature>
<dbReference type="STRING" id="1034943.BN59_01925"/>
<gene>
    <name evidence="2" type="ORF">BN59_01925</name>
</gene>
<organism evidence="2 3">
    <name type="scientific">Legionella massiliensis</name>
    <dbReference type="NCBI Taxonomy" id="1034943"/>
    <lineage>
        <taxon>Bacteria</taxon>
        <taxon>Pseudomonadati</taxon>
        <taxon>Pseudomonadota</taxon>
        <taxon>Gammaproteobacteria</taxon>
        <taxon>Legionellales</taxon>
        <taxon>Legionellaceae</taxon>
        <taxon>Legionella</taxon>
    </lineage>
</organism>
<dbReference type="AlphaFoldDB" id="A0A078KXD2"/>
<dbReference type="EMBL" id="CCSB01000002">
    <property type="protein sequence ID" value="CDZ77641.1"/>
    <property type="molecule type" value="Genomic_DNA"/>
</dbReference>
<proteinExistence type="predicted"/>
<keyword evidence="3" id="KW-1185">Reference proteome</keyword>
<reference evidence="2 3" key="1">
    <citation type="submission" date="2014-06" db="EMBL/GenBank/DDBJ databases">
        <authorList>
            <person name="Urmite Genomes Urmite Genomes"/>
        </authorList>
    </citation>
    <scope>NUCLEOTIDE SEQUENCE [LARGE SCALE GENOMIC DNA]</scope>
</reference>
<evidence type="ECO:0000313" key="3">
    <source>
        <dbReference type="Proteomes" id="UP000044071"/>
    </source>
</evidence>
<dbReference type="RefSeq" id="WP_052403221.1">
    <property type="nucleotide sequence ID" value="NZ_CCVW01000002.1"/>
</dbReference>
<name>A0A078KXD2_9GAMM</name>
<sequence length="134" mass="15275">MSKKRGIIEIDSSTRPPKRQRGESYLVDETFQMEMDRREKEQKGHSQYAKVNAVEHQEPLQSAPEGELQNNIKQHPDLDSQLNDGAAPNESREPDLNTEARTEYDNAKREQNLELQKRLGLAPKMGSAPEPKPP</sequence>
<accession>A0A078KXD2</accession>
<evidence type="ECO:0000256" key="1">
    <source>
        <dbReference type="SAM" id="MobiDB-lite"/>
    </source>
</evidence>
<dbReference type="OrthoDB" id="9808881at2"/>
<dbReference type="eggNOG" id="COG2840">
    <property type="taxonomic scope" value="Bacteria"/>
</dbReference>
<feature type="compositionally biased region" description="Basic and acidic residues" evidence="1">
    <location>
        <begin position="34"/>
        <end position="44"/>
    </location>
</feature>
<evidence type="ECO:0000313" key="2">
    <source>
        <dbReference type="EMBL" id="CDZ77641.1"/>
    </source>
</evidence>
<feature type="compositionally biased region" description="Basic and acidic residues" evidence="1">
    <location>
        <begin position="90"/>
        <end position="117"/>
    </location>
</feature>
<dbReference type="Proteomes" id="UP000044071">
    <property type="component" value="Unassembled WGS sequence"/>
</dbReference>